<proteinExistence type="predicted"/>
<keyword evidence="2" id="KW-1185">Reference proteome</keyword>
<dbReference type="EMBL" id="CM023489">
    <property type="protein sequence ID" value="KAH6923149.1"/>
    <property type="molecule type" value="Genomic_DNA"/>
</dbReference>
<gene>
    <name evidence="1" type="ORF">HPB50_024109</name>
</gene>
<organism evidence="1 2">
    <name type="scientific">Hyalomma asiaticum</name>
    <name type="common">Tick</name>
    <dbReference type="NCBI Taxonomy" id="266040"/>
    <lineage>
        <taxon>Eukaryota</taxon>
        <taxon>Metazoa</taxon>
        <taxon>Ecdysozoa</taxon>
        <taxon>Arthropoda</taxon>
        <taxon>Chelicerata</taxon>
        <taxon>Arachnida</taxon>
        <taxon>Acari</taxon>
        <taxon>Parasitiformes</taxon>
        <taxon>Ixodida</taxon>
        <taxon>Ixodoidea</taxon>
        <taxon>Ixodidae</taxon>
        <taxon>Hyalomminae</taxon>
        <taxon>Hyalomma</taxon>
    </lineage>
</organism>
<protein>
    <submittedName>
        <fullName evidence="1">Uncharacterized protein</fullName>
    </submittedName>
</protein>
<sequence length="345" mass="37323">MASSRRRWNRGHDIEKPRSPLVFQVTALFGEAGKALAAMPGLLLQPAWTLCFCAVTSAAGVVAMLVLLTAGDAAVARDGTDVLLRQDSLLRLGPWYLALAVFWLLQVAVSCQEVVVAGAAADWYFYRGTGWSAQCASLWRLVRYHMGSVLLGSLLVAVARVLRLACRFASRQCRRPGKNAACCLCCIAALRFLNRNAFILLAARGYSLCRAASEAWQLLSRNALRVATVNCVGDFVLLLAKAAVVVGTTLAGHRLTEAKAGQLLWGQWAPLTAGALVSFLVAHCFLSVYEMTLDTLFLCFCHQCEEIGRGGVATIAVPDALAVSAFKRITLLRVRTLIELLAVRP</sequence>
<name>A0ACB7RNY6_HYAAI</name>
<comment type="caution">
    <text evidence="1">The sequence shown here is derived from an EMBL/GenBank/DDBJ whole genome shotgun (WGS) entry which is preliminary data.</text>
</comment>
<accession>A0ACB7RNY6</accession>
<dbReference type="Proteomes" id="UP000821845">
    <property type="component" value="Chromosome 9"/>
</dbReference>
<evidence type="ECO:0000313" key="2">
    <source>
        <dbReference type="Proteomes" id="UP000821845"/>
    </source>
</evidence>
<reference evidence="1" key="1">
    <citation type="submission" date="2020-05" db="EMBL/GenBank/DDBJ databases">
        <title>Large-scale comparative analyses of tick genomes elucidate their genetic diversity and vector capacities.</title>
        <authorList>
            <person name="Jia N."/>
            <person name="Wang J."/>
            <person name="Shi W."/>
            <person name="Du L."/>
            <person name="Sun Y."/>
            <person name="Zhan W."/>
            <person name="Jiang J."/>
            <person name="Wang Q."/>
            <person name="Zhang B."/>
            <person name="Ji P."/>
            <person name="Sakyi L.B."/>
            <person name="Cui X."/>
            <person name="Yuan T."/>
            <person name="Jiang B."/>
            <person name="Yang W."/>
            <person name="Lam T.T.-Y."/>
            <person name="Chang Q."/>
            <person name="Ding S."/>
            <person name="Wang X."/>
            <person name="Zhu J."/>
            <person name="Ruan X."/>
            <person name="Zhao L."/>
            <person name="Wei J."/>
            <person name="Que T."/>
            <person name="Du C."/>
            <person name="Cheng J."/>
            <person name="Dai P."/>
            <person name="Han X."/>
            <person name="Huang E."/>
            <person name="Gao Y."/>
            <person name="Liu J."/>
            <person name="Shao H."/>
            <person name="Ye R."/>
            <person name="Li L."/>
            <person name="Wei W."/>
            <person name="Wang X."/>
            <person name="Wang C."/>
            <person name="Yang T."/>
            <person name="Huo Q."/>
            <person name="Li W."/>
            <person name="Guo W."/>
            <person name="Chen H."/>
            <person name="Zhou L."/>
            <person name="Ni X."/>
            <person name="Tian J."/>
            <person name="Zhou Y."/>
            <person name="Sheng Y."/>
            <person name="Liu T."/>
            <person name="Pan Y."/>
            <person name="Xia L."/>
            <person name="Li J."/>
            <person name="Zhao F."/>
            <person name="Cao W."/>
        </authorList>
    </citation>
    <scope>NUCLEOTIDE SEQUENCE</scope>
    <source>
        <strain evidence="1">Hyas-2018</strain>
    </source>
</reference>
<evidence type="ECO:0000313" key="1">
    <source>
        <dbReference type="EMBL" id="KAH6923149.1"/>
    </source>
</evidence>